<dbReference type="GO" id="GO:0000139">
    <property type="term" value="C:Golgi membrane"/>
    <property type="evidence" value="ECO:0007669"/>
    <property type="project" value="TreeGrafter"/>
</dbReference>
<dbReference type="GO" id="GO:0006487">
    <property type="term" value="P:protein N-linked glycosylation"/>
    <property type="evidence" value="ECO:0007669"/>
    <property type="project" value="TreeGrafter"/>
</dbReference>
<dbReference type="Gene3D" id="3.90.550.10">
    <property type="entry name" value="Spore Coat Polysaccharide Biosynthesis Protein SpsA, Chain A"/>
    <property type="match status" value="1"/>
</dbReference>
<dbReference type="PANTHER" id="PTHR31306:SF8">
    <property type="entry name" value="GLYCOSYLTRANSFERASE FAMILY 34 PROTEIN"/>
    <property type="match status" value="1"/>
</dbReference>
<reference evidence="6" key="1">
    <citation type="submission" date="2017-03" db="EMBL/GenBank/DDBJ databases">
        <authorList>
            <person name="Sharma R."/>
            <person name="Thines M."/>
        </authorList>
    </citation>
    <scope>NUCLEOTIDE SEQUENCE [LARGE SCALE GENOMIC DNA]</scope>
</reference>
<keyword evidence="4" id="KW-0812">Transmembrane</keyword>
<dbReference type="SUPFAM" id="SSF53448">
    <property type="entry name" value="Nucleotide-diphospho-sugar transferases"/>
    <property type="match status" value="1"/>
</dbReference>
<evidence type="ECO:0000256" key="3">
    <source>
        <dbReference type="ARBA" id="ARBA00022679"/>
    </source>
</evidence>
<dbReference type="PANTHER" id="PTHR31306">
    <property type="entry name" value="ALPHA-1,6-MANNOSYLTRANSFERASE MNN11-RELATED"/>
    <property type="match status" value="1"/>
</dbReference>
<dbReference type="AlphaFoldDB" id="A0A1W5CU47"/>
<evidence type="ECO:0000313" key="6">
    <source>
        <dbReference type="Proteomes" id="UP000192927"/>
    </source>
</evidence>
<accession>A0A1W5CU47</accession>
<keyword evidence="2" id="KW-0328">Glycosyltransferase</keyword>
<protein>
    <submittedName>
        <fullName evidence="5">Galactosyl transferase gma12 mnn10 family protein</fullName>
    </submittedName>
</protein>
<dbReference type="Pfam" id="PF05637">
    <property type="entry name" value="Glyco_transf_34"/>
    <property type="match status" value="1"/>
</dbReference>
<keyword evidence="6" id="KW-1185">Reference proteome</keyword>
<organism evidence="5 6">
    <name type="scientific">Lasallia pustulata</name>
    <dbReference type="NCBI Taxonomy" id="136370"/>
    <lineage>
        <taxon>Eukaryota</taxon>
        <taxon>Fungi</taxon>
        <taxon>Dikarya</taxon>
        <taxon>Ascomycota</taxon>
        <taxon>Pezizomycotina</taxon>
        <taxon>Lecanoromycetes</taxon>
        <taxon>OSLEUM clade</taxon>
        <taxon>Umbilicariomycetidae</taxon>
        <taxon>Umbilicariales</taxon>
        <taxon>Umbilicariaceae</taxon>
        <taxon>Lasallia</taxon>
    </lineage>
</organism>
<dbReference type="EMBL" id="FWEW01000275">
    <property type="protein sequence ID" value="SLM34424.1"/>
    <property type="molecule type" value="Genomic_DNA"/>
</dbReference>
<sequence length="484" mass="55324">MVQSNGHVFVAPRPLLRLLGSVSVALLFFFTVRYVTNPFRDEVTRSSVPTAEEFGFQSSQLSSVEFLRTGSYPLEHRITAHERDNGNHAIGAESTIGKVTILYHGRDPTFVRAIQTHEAHNKRFGYPLLVLRHGLLDGVWTKPATILSALLEELRKPEGDRLKWLMWFDADSIIMNPNVPLEIFLPPPAFSHIHLLVTADPHGLNNGVFFIKVHSWSVELISAVVAYQYFHPETELQYRDQSALVEVLKEKHFQGPVLYLPQRWFNAYQQALDPTEAIHPFQLQRGDLLVHFPGVPDRGDRMIFYLEKAERHLPEWELDLVRTSYPTDIKDFWAEQQLALEAQRSELRRVVAEAENTTKSTEAFLRTFRGELAEPEAERIDVQLQTMKQVLSETSDDLDAVQSAQEHLHKLSTPLRNLATHAQKALIKDAHAIVYSAEKHILAVDESDTRQFTTVQRVRSKLEALRELVAAEPEQSQKIKKAME</sequence>
<comment type="similarity">
    <text evidence="1">Belongs to the glycosyltransferase 34 family.</text>
</comment>
<evidence type="ECO:0000256" key="4">
    <source>
        <dbReference type="SAM" id="Phobius"/>
    </source>
</evidence>
<dbReference type="Proteomes" id="UP000192927">
    <property type="component" value="Unassembled WGS sequence"/>
</dbReference>
<dbReference type="InterPro" id="IPR029044">
    <property type="entry name" value="Nucleotide-diphossugar_trans"/>
</dbReference>
<dbReference type="InterPro" id="IPR008630">
    <property type="entry name" value="Glyco_trans_34"/>
</dbReference>
<keyword evidence="3 5" id="KW-0808">Transferase</keyword>
<evidence type="ECO:0000313" key="5">
    <source>
        <dbReference type="EMBL" id="SLM34424.1"/>
    </source>
</evidence>
<name>A0A1W5CU47_9LECA</name>
<evidence type="ECO:0000256" key="1">
    <source>
        <dbReference type="ARBA" id="ARBA00005664"/>
    </source>
</evidence>
<evidence type="ECO:0000256" key="2">
    <source>
        <dbReference type="ARBA" id="ARBA00022676"/>
    </source>
</evidence>
<dbReference type="GO" id="GO:0016757">
    <property type="term" value="F:glycosyltransferase activity"/>
    <property type="evidence" value="ECO:0007669"/>
    <property type="project" value="UniProtKB-KW"/>
</dbReference>
<feature type="transmembrane region" description="Helical" evidence="4">
    <location>
        <begin position="15"/>
        <end position="35"/>
    </location>
</feature>
<proteinExistence type="inferred from homology"/>
<keyword evidence="4" id="KW-0472">Membrane</keyword>
<keyword evidence="4" id="KW-1133">Transmembrane helix</keyword>